<evidence type="ECO:0000313" key="1">
    <source>
        <dbReference type="EMBL" id="CAJ1374658.1"/>
    </source>
</evidence>
<keyword evidence="2" id="KW-1185">Reference proteome</keyword>
<sequence length="149" mass="16759">MIYFQEAFSKLTDKTFISSSLIALPELRSRFRDTDIMIITFDAHVLGAPAYRSALAGFDGPVIGLDKGMHLHEVISRDLQRLDVQRAELEMDQLITAALQRFPVKAILLECTNLPPYKHILRRHFAGEIVDCLTVLEAASPGLVKDCYL</sequence>
<dbReference type="Proteomes" id="UP001178507">
    <property type="component" value="Unassembled WGS sequence"/>
</dbReference>
<name>A0AA36HUX8_9DINO</name>
<reference evidence="1" key="1">
    <citation type="submission" date="2023-08" db="EMBL/GenBank/DDBJ databases">
        <authorList>
            <person name="Chen Y."/>
            <person name="Shah S."/>
            <person name="Dougan E. K."/>
            <person name="Thang M."/>
            <person name="Chan C."/>
        </authorList>
    </citation>
    <scope>NUCLEOTIDE SEQUENCE</scope>
</reference>
<gene>
    <name evidence="1" type="ORF">EVOR1521_LOCUS4148</name>
</gene>
<evidence type="ECO:0008006" key="3">
    <source>
        <dbReference type="Google" id="ProtNLM"/>
    </source>
</evidence>
<accession>A0AA36HUX8</accession>
<proteinExistence type="predicted"/>
<protein>
    <recommendedName>
        <fullName evidence="3">Aspartate racemase</fullName>
    </recommendedName>
</protein>
<dbReference type="AlphaFoldDB" id="A0AA36HUX8"/>
<evidence type="ECO:0000313" key="2">
    <source>
        <dbReference type="Proteomes" id="UP001178507"/>
    </source>
</evidence>
<organism evidence="1 2">
    <name type="scientific">Effrenium voratum</name>
    <dbReference type="NCBI Taxonomy" id="2562239"/>
    <lineage>
        <taxon>Eukaryota</taxon>
        <taxon>Sar</taxon>
        <taxon>Alveolata</taxon>
        <taxon>Dinophyceae</taxon>
        <taxon>Suessiales</taxon>
        <taxon>Symbiodiniaceae</taxon>
        <taxon>Effrenium</taxon>
    </lineage>
</organism>
<comment type="caution">
    <text evidence="1">The sequence shown here is derived from an EMBL/GenBank/DDBJ whole genome shotgun (WGS) entry which is preliminary data.</text>
</comment>
<dbReference type="EMBL" id="CAUJNA010000269">
    <property type="protein sequence ID" value="CAJ1374658.1"/>
    <property type="molecule type" value="Genomic_DNA"/>
</dbReference>